<dbReference type="EMBL" id="AOIL01000052">
    <property type="protein sequence ID" value="ELY88134.1"/>
    <property type="molecule type" value="Genomic_DNA"/>
</dbReference>
<name>L9ZP58_9EURY</name>
<reference evidence="2 3" key="1">
    <citation type="journal article" date="2014" name="PLoS Genet.">
        <title>Phylogenetically driven sequencing of extremely halophilic archaea reveals strategies for static and dynamic osmo-response.</title>
        <authorList>
            <person name="Becker E.A."/>
            <person name="Seitzer P.M."/>
            <person name="Tritt A."/>
            <person name="Larsen D."/>
            <person name="Krusor M."/>
            <person name="Yao A.I."/>
            <person name="Wu D."/>
            <person name="Madern D."/>
            <person name="Eisen J.A."/>
            <person name="Darling A.E."/>
            <person name="Facciotti M.T."/>
        </authorList>
    </citation>
    <scope>NUCLEOTIDE SEQUENCE [LARGE SCALE GENOMIC DNA]</scope>
    <source>
        <strain evidence="2 3">DSM 12281</strain>
    </source>
</reference>
<gene>
    <name evidence="2" type="ORF">C484_17024</name>
</gene>
<evidence type="ECO:0000313" key="2">
    <source>
        <dbReference type="EMBL" id="ELY88134.1"/>
    </source>
</evidence>
<keyword evidence="1" id="KW-1133">Transmembrane helix</keyword>
<comment type="caution">
    <text evidence="2">The sequence shown here is derived from an EMBL/GenBank/DDBJ whole genome shotgun (WGS) entry which is preliminary data.</text>
</comment>
<organism evidence="2 3">
    <name type="scientific">Natrialba taiwanensis DSM 12281</name>
    <dbReference type="NCBI Taxonomy" id="1230458"/>
    <lineage>
        <taxon>Archaea</taxon>
        <taxon>Methanobacteriati</taxon>
        <taxon>Methanobacteriota</taxon>
        <taxon>Stenosarchaea group</taxon>
        <taxon>Halobacteria</taxon>
        <taxon>Halobacteriales</taxon>
        <taxon>Natrialbaceae</taxon>
        <taxon>Natrialba</taxon>
    </lineage>
</organism>
<dbReference type="AlphaFoldDB" id="L9ZP58"/>
<keyword evidence="1" id="KW-0472">Membrane</keyword>
<feature type="transmembrane region" description="Helical" evidence="1">
    <location>
        <begin position="83"/>
        <end position="113"/>
    </location>
</feature>
<dbReference type="STRING" id="1230458.C484_17024"/>
<sequence length="170" mass="18434">MSAVTDFASETSTPSEQIDTHPSVLVPKLSSLWTVLSWTGIGMFAFFAPIATGRTVVILLFITAITVAIFRRQSTFERTLSPLLGWGGLILLIVTGLVPTAIVIVGLATHGLVLRQTLERRNQDMVARTVEDVAEHGYRNVCVVVGAKHLQGMVPEFEVRGLEVAVADFS</sequence>
<proteinExistence type="predicted"/>
<dbReference type="PATRIC" id="fig|1230458.4.peg.3451"/>
<accession>L9ZP58</accession>
<evidence type="ECO:0000256" key="1">
    <source>
        <dbReference type="SAM" id="Phobius"/>
    </source>
</evidence>
<protein>
    <submittedName>
        <fullName evidence="2">Uncharacterized protein</fullName>
    </submittedName>
</protein>
<dbReference type="Proteomes" id="UP000011648">
    <property type="component" value="Unassembled WGS sequence"/>
</dbReference>
<keyword evidence="3" id="KW-1185">Reference proteome</keyword>
<evidence type="ECO:0000313" key="3">
    <source>
        <dbReference type="Proteomes" id="UP000011648"/>
    </source>
</evidence>
<keyword evidence="1" id="KW-0812">Transmembrane</keyword>